<dbReference type="InterPro" id="IPR029479">
    <property type="entry name" value="Nitroreductase"/>
</dbReference>
<evidence type="ECO:0000259" key="6">
    <source>
        <dbReference type="Pfam" id="PF00881"/>
    </source>
</evidence>
<reference evidence="7 8" key="1">
    <citation type="submission" date="2019-03" db="EMBL/GenBank/DDBJ databases">
        <title>Draft genome sequences of novel Actinobacteria.</title>
        <authorList>
            <person name="Sahin N."/>
            <person name="Ay H."/>
            <person name="Saygin H."/>
        </authorList>
    </citation>
    <scope>NUCLEOTIDE SEQUENCE [LARGE SCALE GENOMIC DNA]</scope>
    <source>
        <strain evidence="7 8">DSM 45347</strain>
    </source>
</reference>
<evidence type="ECO:0000256" key="4">
    <source>
        <dbReference type="ARBA" id="ARBA00022643"/>
    </source>
</evidence>
<proteinExistence type="inferred from homology"/>
<dbReference type="PANTHER" id="PTHR43673">
    <property type="entry name" value="NAD(P)H NITROREDUCTASE YDGI-RELATED"/>
    <property type="match status" value="1"/>
</dbReference>
<feature type="domain" description="Nitroreductase" evidence="6">
    <location>
        <begin position="69"/>
        <end position="144"/>
    </location>
</feature>
<dbReference type="SUPFAM" id="SSF55469">
    <property type="entry name" value="FMN-dependent nitroreductase-like"/>
    <property type="match status" value="1"/>
</dbReference>
<comment type="cofactor">
    <cofactor evidence="1">
        <name>FMN</name>
        <dbReference type="ChEBI" id="CHEBI:58210"/>
    </cofactor>
</comment>
<organism evidence="7 8">
    <name type="scientific">Actinomadura bangladeshensis</name>
    <dbReference type="NCBI Taxonomy" id="453573"/>
    <lineage>
        <taxon>Bacteria</taxon>
        <taxon>Bacillati</taxon>
        <taxon>Actinomycetota</taxon>
        <taxon>Actinomycetes</taxon>
        <taxon>Streptosporangiales</taxon>
        <taxon>Thermomonosporaceae</taxon>
        <taxon>Actinomadura</taxon>
    </lineage>
</organism>
<evidence type="ECO:0000313" key="7">
    <source>
        <dbReference type="EMBL" id="TDC20009.1"/>
    </source>
</evidence>
<evidence type="ECO:0000256" key="3">
    <source>
        <dbReference type="ARBA" id="ARBA00022630"/>
    </source>
</evidence>
<comment type="similarity">
    <text evidence="2">Belongs to the nitroreductase family.</text>
</comment>
<keyword evidence="3" id="KW-0285">Flavoprotein</keyword>
<accession>A0A4R4PCW9</accession>
<dbReference type="GO" id="GO:0016491">
    <property type="term" value="F:oxidoreductase activity"/>
    <property type="evidence" value="ECO:0007669"/>
    <property type="project" value="UniProtKB-KW"/>
</dbReference>
<dbReference type="Gene3D" id="3.40.109.10">
    <property type="entry name" value="NADH Oxidase"/>
    <property type="match status" value="1"/>
</dbReference>
<dbReference type="Pfam" id="PF00881">
    <property type="entry name" value="Nitroreductase"/>
    <property type="match status" value="2"/>
</dbReference>
<evidence type="ECO:0000256" key="5">
    <source>
        <dbReference type="ARBA" id="ARBA00023002"/>
    </source>
</evidence>
<dbReference type="Proteomes" id="UP000295431">
    <property type="component" value="Unassembled WGS sequence"/>
</dbReference>
<protein>
    <submittedName>
        <fullName evidence="7">Nitroreductase</fullName>
    </submittedName>
</protein>
<feature type="domain" description="Nitroreductase" evidence="6">
    <location>
        <begin position="8"/>
        <end position="60"/>
    </location>
</feature>
<sequence length="171" mass="18821">METWEALTSRRNVRTYTDEPLAKADLDRILEAGRRAPSASNWQPWDFVLVTDRETLRELSGVWQGAGHIAGSAATIVLVAPVQDDPAQRDRMRLDIGQATMAMMLAAADLGIGSGHAAVSDQQRARELLGIPGDRICALLIALGRPAGRPLRPVKRPDRRPFDEVVHVGRW</sequence>
<dbReference type="CDD" id="cd02062">
    <property type="entry name" value="Nitro_FMN_reductase"/>
    <property type="match status" value="1"/>
</dbReference>
<name>A0A4R4PCW9_9ACTN</name>
<dbReference type="AlphaFoldDB" id="A0A4R4PCW9"/>
<evidence type="ECO:0000256" key="1">
    <source>
        <dbReference type="ARBA" id="ARBA00001917"/>
    </source>
</evidence>
<keyword evidence="8" id="KW-1185">Reference proteome</keyword>
<dbReference type="RefSeq" id="WP_131936095.1">
    <property type="nucleotide sequence ID" value="NZ_BAAAMX010000001.1"/>
</dbReference>
<dbReference type="InterPro" id="IPR000415">
    <property type="entry name" value="Nitroreductase-like"/>
</dbReference>
<dbReference type="EMBL" id="SMJW01000003">
    <property type="protein sequence ID" value="TDC20009.1"/>
    <property type="molecule type" value="Genomic_DNA"/>
</dbReference>
<keyword evidence="4" id="KW-0288">FMN</keyword>
<dbReference type="OrthoDB" id="9798230at2"/>
<comment type="caution">
    <text evidence="7">The sequence shown here is derived from an EMBL/GenBank/DDBJ whole genome shotgun (WGS) entry which is preliminary data.</text>
</comment>
<gene>
    <name evidence="7" type="ORF">E1284_01235</name>
</gene>
<evidence type="ECO:0000313" key="8">
    <source>
        <dbReference type="Proteomes" id="UP000295431"/>
    </source>
</evidence>
<keyword evidence="5" id="KW-0560">Oxidoreductase</keyword>
<evidence type="ECO:0000256" key="2">
    <source>
        <dbReference type="ARBA" id="ARBA00007118"/>
    </source>
</evidence>
<dbReference type="PANTHER" id="PTHR43673:SF2">
    <property type="entry name" value="NITROREDUCTASE"/>
    <property type="match status" value="1"/>
</dbReference>